<accession>A0AAV2PU18</accession>
<keyword evidence="3" id="KW-0732">Signal</keyword>
<feature type="signal peptide" evidence="3">
    <location>
        <begin position="1"/>
        <end position="23"/>
    </location>
</feature>
<gene>
    <name evidence="4" type="ORF">MNOR_LOCUS4704</name>
</gene>
<feature type="compositionally biased region" description="Low complexity" evidence="1">
    <location>
        <begin position="257"/>
        <end position="273"/>
    </location>
</feature>
<protein>
    <submittedName>
        <fullName evidence="4">Uncharacterized protein</fullName>
    </submittedName>
</protein>
<name>A0AAV2PU18_MEGNR</name>
<evidence type="ECO:0000313" key="5">
    <source>
        <dbReference type="Proteomes" id="UP001497623"/>
    </source>
</evidence>
<reference evidence="4 5" key="1">
    <citation type="submission" date="2024-05" db="EMBL/GenBank/DDBJ databases">
        <authorList>
            <person name="Wallberg A."/>
        </authorList>
    </citation>
    <scope>NUCLEOTIDE SEQUENCE [LARGE SCALE GENOMIC DNA]</scope>
</reference>
<feature type="chain" id="PRO_5043774582" evidence="3">
    <location>
        <begin position="24"/>
        <end position="475"/>
    </location>
</feature>
<dbReference type="AlphaFoldDB" id="A0AAV2PU18"/>
<feature type="compositionally biased region" description="Polar residues" evidence="1">
    <location>
        <begin position="196"/>
        <end position="205"/>
    </location>
</feature>
<organism evidence="4 5">
    <name type="scientific">Meganyctiphanes norvegica</name>
    <name type="common">Northern krill</name>
    <name type="synonym">Thysanopoda norvegica</name>
    <dbReference type="NCBI Taxonomy" id="48144"/>
    <lineage>
        <taxon>Eukaryota</taxon>
        <taxon>Metazoa</taxon>
        <taxon>Ecdysozoa</taxon>
        <taxon>Arthropoda</taxon>
        <taxon>Crustacea</taxon>
        <taxon>Multicrustacea</taxon>
        <taxon>Malacostraca</taxon>
        <taxon>Eumalacostraca</taxon>
        <taxon>Eucarida</taxon>
        <taxon>Euphausiacea</taxon>
        <taxon>Euphausiidae</taxon>
        <taxon>Meganyctiphanes</taxon>
    </lineage>
</organism>
<evidence type="ECO:0000256" key="3">
    <source>
        <dbReference type="SAM" id="SignalP"/>
    </source>
</evidence>
<keyword evidence="5" id="KW-1185">Reference proteome</keyword>
<comment type="caution">
    <text evidence="4">The sequence shown here is derived from an EMBL/GenBank/DDBJ whole genome shotgun (WGS) entry which is preliminary data.</text>
</comment>
<feature type="compositionally biased region" description="Low complexity" evidence="1">
    <location>
        <begin position="206"/>
        <end position="224"/>
    </location>
</feature>
<dbReference type="PROSITE" id="PS51257">
    <property type="entry name" value="PROKAR_LIPOPROTEIN"/>
    <property type="match status" value="1"/>
</dbReference>
<evidence type="ECO:0000313" key="4">
    <source>
        <dbReference type="EMBL" id="CAL4065357.1"/>
    </source>
</evidence>
<dbReference type="EMBL" id="CAXKWB010001743">
    <property type="protein sequence ID" value="CAL4065357.1"/>
    <property type="molecule type" value="Genomic_DNA"/>
</dbReference>
<keyword evidence="2" id="KW-0812">Transmembrane</keyword>
<feature type="region of interest" description="Disordered" evidence="1">
    <location>
        <begin position="177"/>
        <end position="224"/>
    </location>
</feature>
<feature type="transmembrane region" description="Helical" evidence="2">
    <location>
        <begin position="356"/>
        <end position="381"/>
    </location>
</feature>
<keyword evidence="2" id="KW-0472">Membrane</keyword>
<evidence type="ECO:0000256" key="2">
    <source>
        <dbReference type="SAM" id="Phobius"/>
    </source>
</evidence>
<feature type="compositionally biased region" description="Low complexity" evidence="1">
    <location>
        <begin position="180"/>
        <end position="192"/>
    </location>
</feature>
<feature type="region of interest" description="Disordered" evidence="1">
    <location>
        <begin position="257"/>
        <end position="276"/>
    </location>
</feature>
<proteinExistence type="predicted"/>
<evidence type="ECO:0000256" key="1">
    <source>
        <dbReference type="SAM" id="MobiDB-lite"/>
    </source>
</evidence>
<sequence length="475" mass="52147">MYKLPVIVAYCLVAASCVIDTSSSSTVVSVTIPAVESSMEVRLLSDEDEAALHNMAKDPHVALAGDSQLYHYDYTPQHQQKPLLDHTWVPEVTQVEPGLLVGVTLSWDPRGWEGVEYLVSWAEEGGMVSGHLVTKDTQAEVSLWPAMKYYIQIELLDFQGNTMMKSHASPVIFQKNSIGTTTTPTPSTTQTPVEHSITTTESPRPSSVSHFYSTFSPSSTSSKLSSTFSQIATSTTTPATTRAPTTTPVTTTAITSTTTLRTSTSTTTDLPTTILPNMLTSDSPLDIINTQRNNIEESQNVPFPNEVRNEVIIDYPSRIQVLEAFETRRDDDARVEVLQVFEVDAPISSTSSTSAMVVWGAGVTMGALLVLCLCVLALWVLRKSRKTKVPEYLEESVISSNLSSSEKGDNQIKSSWRFETFAGSPSKEHLVSSYRDSPPCGIDNASLVENYLVVCENPYHSRPLPPLPPVRELRY</sequence>
<dbReference type="Proteomes" id="UP001497623">
    <property type="component" value="Unassembled WGS sequence"/>
</dbReference>
<keyword evidence="2" id="KW-1133">Transmembrane helix</keyword>